<name>A0A3A8QLG3_9BACT</name>
<proteinExistence type="predicted"/>
<dbReference type="SUPFAM" id="SSF54909">
    <property type="entry name" value="Dimeric alpha+beta barrel"/>
    <property type="match status" value="1"/>
</dbReference>
<dbReference type="Proteomes" id="UP000272888">
    <property type="component" value="Unassembled WGS sequence"/>
</dbReference>
<comment type="caution">
    <text evidence="2">The sequence shown here is derived from an EMBL/GenBank/DDBJ whole genome shotgun (WGS) entry which is preliminary data.</text>
</comment>
<dbReference type="Gene3D" id="3.30.70.100">
    <property type="match status" value="1"/>
</dbReference>
<dbReference type="InterPro" id="IPR011008">
    <property type="entry name" value="Dimeric_a/b-barrel"/>
</dbReference>
<gene>
    <name evidence="2" type="ORF">D7V93_00930</name>
</gene>
<keyword evidence="3" id="KW-1185">Reference proteome</keyword>
<reference evidence="3" key="1">
    <citation type="submission" date="2018-09" db="EMBL/GenBank/DDBJ databases">
        <authorList>
            <person name="Livingstone P.G."/>
            <person name="Whitworth D.E."/>
        </authorList>
    </citation>
    <scope>NUCLEOTIDE SEQUENCE [LARGE SCALE GENOMIC DNA]</scope>
    <source>
        <strain evidence="3">CA051B</strain>
    </source>
</reference>
<dbReference type="RefSeq" id="WP_120641513.1">
    <property type="nucleotide sequence ID" value="NZ_RAWB01000005.1"/>
</dbReference>
<evidence type="ECO:0000313" key="3">
    <source>
        <dbReference type="Proteomes" id="UP000272888"/>
    </source>
</evidence>
<evidence type="ECO:0000259" key="1">
    <source>
        <dbReference type="Pfam" id="PF07045"/>
    </source>
</evidence>
<dbReference type="AlphaFoldDB" id="A0A3A8QLG3"/>
<dbReference type="InterPro" id="IPR010753">
    <property type="entry name" value="DUF1330"/>
</dbReference>
<accession>A0A3A8QLG3</accession>
<organism evidence="2 3">
    <name type="scientific">Corallococcus llansteffanensis</name>
    <dbReference type="NCBI Taxonomy" id="2316731"/>
    <lineage>
        <taxon>Bacteria</taxon>
        <taxon>Pseudomonadati</taxon>
        <taxon>Myxococcota</taxon>
        <taxon>Myxococcia</taxon>
        <taxon>Myxococcales</taxon>
        <taxon>Cystobacterineae</taxon>
        <taxon>Myxococcaceae</taxon>
        <taxon>Corallococcus</taxon>
    </lineage>
</organism>
<sequence>MIYAMNLFNLVEGAEEEYKRYAVEAGRVLQRVGASVVAAGRDPMRMLEGDVLREWFLVVQFPDERAFSNFLALMDAGPLHGTRERVTSDYIWTTYQPWDLLEWVGGPAGAGGST</sequence>
<feature type="domain" description="DUF1330" evidence="1">
    <location>
        <begin position="15"/>
        <end position="71"/>
    </location>
</feature>
<protein>
    <submittedName>
        <fullName evidence="2">DUF1330 domain-containing protein</fullName>
    </submittedName>
</protein>
<evidence type="ECO:0000313" key="2">
    <source>
        <dbReference type="EMBL" id="RKH68631.1"/>
    </source>
</evidence>
<dbReference type="EMBL" id="RAWB01000005">
    <property type="protein sequence ID" value="RKH68631.1"/>
    <property type="molecule type" value="Genomic_DNA"/>
</dbReference>
<dbReference type="Pfam" id="PF07045">
    <property type="entry name" value="DUF1330"/>
    <property type="match status" value="1"/>
</dbReference>